<evidence type="ECO:0000313" key="2">
    <source>
        <dbReference type="EMBL" id="RLP81626.1"/>
    </source>
</evidence>
<evidence type="ECO:0000256" key="1">
    <source>
        <dbReference type="SAM" id="Phobius"/>
    </source>
</evidence>
<feature type="transmembrane region" description="Helical" evidence="1">
    <location>
        <begin position="7"/>
        <end position="25"/>
    </location>
</feature>
<evidence type="ECO:0000313" key="3">
    <source>
        <dbReference type="Proteomes" id="UP000269692"/>
    </source>
</evidence>
<feature type="transmembrane region" description="Helical" evidence="1">
    <location>
        <begin position="45"/>
        <end position="63"/>
    </location>
</feature>
<reference evidence="2 3" key="1">
    <citation type="submission" date="2018-10" db="EMBL/GenBank/DDBJ databases">
        <title>Xanthobacter tagetidis genome sequencing and assembly.</title>
        <authorList>
            <person name="Maclea K.S."/>
            <person name="Goen A.E."/>
            <person name="Fatima S.A."/>
        </authorList>
    </citation>
    <scope>NUCLEOTIDE SEQUENCE [LARGE SCALE GENOMIC DNA]</scope>
    <source>
        <strain evidence="2 3">ATCC 700314</strain>
    </source>
</reference>
<protein>
    <submittedName>
        <fullName evidence="2">Uncharacterized protein</fullName>
    </submittedName>
</protein>
<sequence>MLTPIPLLIVPLAIFNILAFLTPGLDWRTSLTVVEMLSGAKWDISLAEAFIAFSLVVLFFEVLKSTRITSRSIIDHMLSMLLFAVALAEFLLVPQAGNSVFALLLCIMLFDVVAGFSISVRVAQRDFAIEPRDHT</sequence>
<gene>
    <name evidence="2" type="ORF">D9R14_01085</name>
</gene>
<keyword evidence="1" id="KW-0472">Membrane</keyword>
<dbReference type="OrthoDB" id="9811032at2"/>
<keyword evidence="1" id="KW-1133">Transmembrane helix</keyword>
<comment type="caution">
    <text evidence="2">The sequence shown here is derived from an EMBL/GenBank/DDBJ whole genome shotgun (WGS) entry which is preliminary data.</text>
</comment>
<feature type="transmembrane region" description="Helical" evidence="1">
    <location>
        <begin position="100"/>
        <end position="123"/>
    </location>
</feature>
<proteinExistence type="predicted"/>
<dbReference type="EMBL" id="RCTF01000001">
    <property type="protein sequence ID" value="RLP81626.1"/>
    <property type="molecule type" value="Genomic_DNA"/>
</dbReference>
<dbReference type="AlphaFoldDB" id="A0A3L7AM94"/>
<dbReference type="RefSeq" id="WP_121621441.1">
    <property type="nucleotide sequence ID" value="NZ_JACIIW010000004.1"/>
</dbReference>
<feature type="transmembrane region" description="Helical" evidence="1">
    <location>
        <begin position="75"/>
        <end position="94"/>
    </location>
</feature>
<name>A0A3L7AM94_9HYPH</name>
<organism evidence="2 3">
    <name type="scientific">Xanthobacter tagetidis</name>
    <dbReference type="NCBI Taxonomy" id="60216"/>
    <lineage>
        <taxon>Bacteria</taxon>
        <taxon>Pseudomonadati</taxon>
        <taxon>Pseudomonadota</taxon>
        <taxon>Alphaproteobacteria</taxon>
        <taxon>Hyphomicrobiales</taxon>
        <taxon>Xanthobacteraceae</taxon>
        <taxon>Xanthobacter</taxon>
    </lineage>
</organism>
<keyword evidence="3" id="KW-1185">Reference proteome</keyword>
<accession>A0A3L7AM94</accession>
<dbReference type="Proteomes" id="UP000269692">
    <property type="component" value="Unassembled WGS sequence"/>
</dbReference>
<keyword evidence="1" id="KW-0812">Transmembrane</keyword>